<organism evidence="1 2">
    <name type="scientific">Eiseniibacteriota bacterium</name>
    <dbReference type="NCBI Taxonomy" id="2212470"/>
    <lineage>
        <taxon>Bacteria</taxon>
        <taxon>Candidatus Eiseniibacteriota</taxon>
    </lineage>
</organism>
<name>A0A849SNB7_UNCEI</name>
<dbReference type="Gene3D" id="1.20.120.450">
    <property type="entry name" value="dinb family like domain"/>
    <property type="match status" value="1"/>
</dbReference>
<dbReference type="Pfam" id="PF04978">
    <property type="entry name" value="MST"/>
    <property type="match status" value="1"/>
</dbReference>
<accession>A0A849SNB7</accession>
<evidence type="ECO:0000313" key="1">
    <source>
        <dbReference type="EMBL" id="NOT32920.1"/>
    </source>
</evidence>
<evidence type="ECO:0000313" key="2">
    <source>
        <dbReference type="Proteomes" id="UP000580839"/>
    </source>
</evidence>
<dbReference type="Proteomes" id="UP000580839">
    <property type="component" value="Unassembled WGS sequence"/>
</dbReference>
<dbReference type="InterPro" id="IPR007061">
    <property type="entry name" value="MST-like"/>
</dbReference>
<dbReference type="SUPFAM" id="SSF109854">
    <property type="entry name" value="DinB/YfiT-like putative metalloenzymes"/>
    <property type="match status" value="1"/>
</dbReference>
<comment type="caution">
    <text evidence="1">The sequence shown here is derived from an EMBL/GenBank/DDBJ whole genome shotgun (WGS) entry which is preliminary data.</text>
</comment>
<gene>
    <name evidence="1" type="ORF">HOP12_01985</name>
</gene>
<dbReference type="AlphaFoldDB" id="A0A849SNB7"/>
<dbReference type="EMBL" id="JABFRW010000020">
    <property type="protein sequence ID" value="NOT32920.1"/>
    <property type="molecule type" value="Genomic_DNA"/>
</dbReference>
<sequence>MSTNERLLLELPPGQTGFGALTIAQLEELTRYLWDDLGAITPAELQWQPSRGHNTIGMLLAHLAVVEVFWTQVGVIGLPEPDTDSVLGMGIDDDGLPLPADAEPPAGLADRDLAWYRDKLEAARRYAAVHLLPLTDAELGSIRIQKRRTGGTREFNLRWVLFHLLEHFAGHYGQILLIRHRYRDVAGDAAR</sequence>
<protein>
    <submittedName>
        <fullName evidence="1">DUF664 domain-containing protein</fullName>
    </submittedName>
</protein>
<dbReference type="InterPro" id="IPR034660">
    <property type="entry name" value="DinB/YfiT-like"/>
</dbReference>
<proteinExistence type="predicted"/>
<reference evidence="1 2" key="1">
    <citation type="submission" date="2020-04" db="EMBL/GenBank/DDBJ databases">
        <title>Metagenomic profiling of ammonia- and methane-oxidizing microorganisms in a Dutch drinking water treatment plant.</title>
        <authorList>
            <person name="Poghosyan L."/>
            <person name="Leucker S."/>
        </authorList>
    </citation>
    <scope>NUCLEOTIDE SEQUENCE [LARGE SCALE GENOMIC DNA]</scope>
    <source>
        <strain evidence="1">S-RSF-IL-03</strain>
    </source>
</reference>